<evidence type="ECO:0000256" key="10">
    <source>
        <dbReference type="ARBA" id="ARBA00023270"/>
    </source>
</evidence>
<evidence type="ECO:0000313" key="14">
    <source>
        <dbReference type="EMBL" id="MDL2059338.1"/>
    </source>
</evidence>
<sequence>MIKGSMIAIVTPMREDGSIDYDSYQKLIDWQVSEGADAIVSMGTSGESPTVSFQEHTDVVKAAVEAVGGRVPVVAGTGANSTAEAVRLTQEARAVGADYSLQVVPYYNKPTQEGLFRHFSTVAKEGGLPVILYNVPGRTGRDMTNETVLRLAEVPGIAGLKDATGDLARAESLLAALPKDSGFALYSGNDDSALSLMLAGGQGVISVTANVAPRLMHEMAAAAIAGDVARAREINARLLPLHHELFCESNPIPVKWALWRMGRIPAGIRLPLTWLSEPGQKRVEKALAAAGLI</sequence>
<dbReference type="PANTHER" id="PTHR12128">
    <property type="entry name" value="DIHYDRODIPICOLINATE SYNTHASE"/>
    <property type="match status" value="1"/>
</dbReference>
<evidence type="ECO:0000256" key="4">
    <source>
        <dbReference type="ARBA" id="ARBA00012086"/>
    </source>
</evidence>
<dbReference type="Pfam" id="PF00701">
    <property type="entry name" value="DHDPS"/>
    <property type="match status" value="1"/>
</dbReference>
<evidence type="ECO:0000313" key="15">
    <source>
        <dbReference type="Proteomes" id="UP001165481"/>
    </source>
</evidence>
<comment type="catalytic activity">
    <reaction evidence="11 12">
        <text>L-aspartate 4-semialdehyde + pyruvate = (2S,4S)-4-hydroxy-2,3,4,5-tetrahydrodipicolinate + H2O + H(+)</text>
        <dbReference type="Rhea" id="RHEA:34171"/>
        <dbReference type="ChEBI" id="CHEBI:15361"/>
        <dbReference type="ChEBI" id="CHEBI:15377"/>
        <dbReference type="ChEBI" id="CHEBI:15378"/>
        <dbReference type="ChEBI" id="CHEBI:67139"/>
        <dbReference type="ChEBI" id="CHEBI:537519"/>
        <dbReference type="EC" id="4.3.3.7"/>
    </reaction>
</comment>
<dbReference type="CDD" id="cd00950">
    <property type="entry name" value="DHDPS"/>
    <property type="match status" value="1"/>
</dbReference>
<dbReference type="Gene3D" id="3.20.20.70">
    <property type="entry name" value="Aldolase class I"/>
    <property type="match status" value="1"/>
</dbReference>
<dbReference type="EC" id="4.3.3.7" evidence="4 12"/>
<evidence type="ECO:0000256" key="2">
    <source>
        <dbReference type="ARBA" id="ARBA00005120"/>
    </source>
</evidence>
<comment type="caution">
    <text evidence="12">Was originally thought to be a dihydrodipicolinate synthase (DHDPS), catalyzing the condensation of (S)-aspartate-beta-semialdehyde [(S)-ASA] and pyruvate to dihydrodipicolinate (DHDP). However, it was shown in E.coli that the product of the enzymatic reaction is not dihydrodipicolinate but in fact (4S)-4-hydroxy-2,3,4,5-tetrahydro-(2S)-dipicolinic acid (HTPA), and that the consecutive dehydration reaction leading to DHDP is not spontaneous but catalyzed by DapB.</text>
</comment>
<keyword evidence="9 12" id="KW-0456">Lyase</keyword>
<evidence type="ECO:0000256" key="9">
    <source>
        <dbReference type="ARBA" id="ARBA00023239"/>
    </source>
</evidence>
<comment type="similarity">
    <text evidence="3 12 13">Belongs to the DapA family.</text>
</comment>
<dbReference type="SUPFAM" id="SSF51569">
    <property type="entry name" value="Aldolase"/>
    <property type="match status" value="1"/>
</dbReference>
<keyword evidence="6 12" id="KW-0028">Amino-acid biosynthesis</keyword>
<gene>
    <name evidence="12 14" type="primary">dapA</name>
    <name evidence="14" type="ORF">MUN46_005245</name>
</gene>
<keyword evidence="8 12" id="KW-0457">Lysine biosynthesis</keyword>
<comment type="subcellular location">
    <subcellularLocation>
        <location evidence="12">Cytoplasm</location>
    </subcellularLocation>
</comment>
<evidence type="ECO:0000256" key="7">
    <source>
        <dbReference type="ARBA" id="ARBA00022915"/>
    </source>
</evidence>
<dbReference type="GO" id="GO:0008840">
    <property type="term" value="F:4-hydroxy-tetrahydrodipicolinate synthase activity"/>
    <property type="evidence" value="ECO:0007669"/>
    <property type="project" value="UniProtKB-EC"/>
</dbReference>
<dbReference type="InterPro" id="IPR002220">
    <property type="entry name" value="DapA-like"/>
</dbReference>
<organism evidence="14 15">
    <name type="scientific">Mesosutterella faecium</name>
    <dbReference type="NCBI Taxonomy" id="2925194"/>
    <lineage>
        <taxon>Bacteria</taxon>
        <taxon>Pseudomonadati</taxon>
        <taxon>Pseudomonadota</taxon>
        <taxon>Betaproteobacteria</taxon>
        <taxon>Burkholderiales</taxon>
        <taxon>Sutterellaceae</taxon>
        <taxon>Mesosutterella</taxon>
    </lineage>
</organism>
<dbReference type="NCBIfam" id="TIGR00674">
    <property type="entry name" value="dapA"/>
    <property type="match status" value="1"/>
</dbReference>
<dbReference type="InterPro" id="IPR013785">
    <property type="entry name" value="Aldolase_TIM"/>
</dbReference>
<comment type="function">
    <text evidence="1 12">Catalyzes the condensation of (S)-aspartate-beta-semialdehyde [(S)-ASA] and pyruvate to 4-hydroxy-tetrahydrodipicolinate (HTPA).</text>
</comment>
<dbReference type="EMBL" id="JAKZJU020000001">
    <property type="protein sequence ID" value="MDL2059338.1"/>
    <property type="molecule type" value="Genomic_DNA"/>
</dbReference>
<dbReference type="RefSeq" id="WP_243377264.1">
    <property type="nucleotide sequence ID" value="NZ_JAKZJU020000001.1"/>
</dbReference>
<comment type="pathway">
    <text evidence="2 12">Amino-acid biosynthesis; L-lysine biosynthesis via DAP pathway; (S)-tetrahydrodipicolinate from L-aspartate: step 3/4.</text>
</comment>
<keyword evidence="15" id="KW-1185">Reference proteome</keyword>
<dbReference type="Proteomes" id="UP001165481">
    <property type="component" value="Unassembled WGS sequence"/>
</dbReference>
<accession>A0ABT7ILT6</accession>
<evidence type="ECO:0000256" key="1">
    <source>
        <dbReference type="ARBA" id="ARBA00003294"/>
    </source>
</evidence>
<evidence type="ECO:0000256" key="11">
    <source>
        <dbReference type="ARBA" id="ARBA00047836"/>
    </source>
</evidence>
<feature type="binding site" evidence="12">
    <location>
        <position position="45"/>
    </location>
    <ligand>
        <name>pyruvate</name>
        <dbReference type="ChEBI" id="CHEBI:15361"/>
    </ligand>
</feature>
<dbReference type="InterPro" id="IPR020625">
    <property type="entry name" value="Schiff_base-form_aldolases_AS"/>
</dbReference>
<keyword evidence="7 12" id="KW-0220">Diaminopimelate biosynthesis</keyword>
<dbReference type="PIRSF" id="PIRSF001365">
    <property type="entry name" value="DHDPS"/>
    <property type="match status" value="1"/>
</dbReference>
<keyword evidence="5 12" id="KW-0963">Cytoplasm</keyword>
<dbReference type="PRINTS" id="PR00146">
    <property type="entry name" value="DHPICSNTHASE"/>
</dbReference>
<evidence type="ECO:0000256" key="13">
    <source>
        <dbReference type="PIRNR" id="PIRNR001365"/>
    </source>
</evidence>
<evidence type="ECO:0000256" key="8">
    <source>
        <dbReference type="ARBA" id="ARBA00023154"/>
    </source>
</evidence>
<dbReference type="SMART" id="SM01130">
    <property type="entry name" value="DHDPS"/>
    <property type="match status" value="1"/>
</dbReference>
<dbReference type="HAMAP" id="MF_00418">
    <property type="entry name" value="DapA"/>
    <property type="match status" value="1"/>
</dbReference>
<comment type="caution">
    <text evidence="14">The sequence shown here is derived from an EMBL/GenBank/DDBJ whole genome shotgun (WGS) entry which is preliminary data.</text>
</comment>
<feature type="active site" description="Proton donor/acceptor" evidence="12">
    <location>
        <position position="133"/>
    </location>
</feature>
<evidence type="ECO:0000256" key="6">
    <source>
        <dbReference type="ARBA" id="ARBA00022605"/>
    </source>
</evidence>
<dbReference type="PANTHER" id="PTHR12128:SF66">
    <property type="entry name" value="4-HYDROXY-2-OXOGLUTARATE ALDOLASE, MITOCHONDRIAL"/>
    <property type="match status" value="1"/>
</dbReference>
<reference evidence="14" key="1">
    <citation type="submission" date="2023-03" db="EMBL/GenBank/DDBJ databases">
        <title>Mesosutterella sp. nov. isolated from porcine feces.</title>
        <authorList>
            <person name="Yu S."/>
        </authorList>
    </citation>
    <scope>NUCLEOTIDE SEQUENCE</scope>
    <source>
        <strain evidence="14">AGMB02718</strain>
    </source>
</reference>
<name>A0ABT7ILT6_9BURK</name>
<keyword evidence="10 12" id="KW-0704">Schiff base</keyword>
<evidence type="ECO:0000256" key="5">
    <source>
        <dbReference type="ARBA" id="ARBA00022490"/>
    </source>
</evidence>
<comment type="subunit">
    <text evidence="12">Homotetramer; dimer of dimers.</text>
</comment>
<feature type="site" description="Part of a proton relay during catalysis" evidence="12">
    <location>
        <position position="107"/>
    </location>
</feature>
<protein>
    <recommendedName>
        <fullName evidence="4 12">4-hydroxy-tetrahydrodipicolinate synthase</fullName>
        <shortName evidence="12">HTPA synthase</shortName>
        <ecNumber evidence="4 12">4.3.3.7</ecNumber>
    </recommendedName>
</protein>
<dbReference type="PROSITE" id="PS00666">
    <property type="entry name" value="DHDPS_2"/>
    <property type="match status" value="1"/>
</dbReference>
<feature type="site" description="Part of a proton relay during catalysis" evidence="12">
    <location>
        <position position="44"/>
    </location>
</feature>
<feature type="binding site" evidence="12">
    <location>
        <position position="205"/>
    </location>
    <ligand>
        <name>pyruvate</name>
        <dbReference type="ChEBI" id="CHEBI:15361"/>
    </ligand>
</feature>
<feature type="active site" description="Schiff-base intermediate with substrate" evidence="12">
    <location>
        <position position="161"/>
    </location>
</feature>
<evidence type="ECO:0000256" key="3">
    <source>
        <dbReference type="ARBA" id="ARBA00007592"/>
    </source>
</evidence>
<proteinExistence type="inferred from homology"/>
<evidence type="ECO:0000256" key="12">
    <source>
        <dbReference type="HAMAP-Rule" id="MF_00418"/>
    </source>
</evidence>
<dbReference type="InterPro" id="IPR005263">
    <property type="entry name" value="DapA"/>
</dbReference>